<dbReference type="Proteomes" id="UP000549971">
    <property type="component" value="Unassembled WGS sequence"/>
</dbReference>
<dbReference type="EMBL" id="JACHMY010000001">
    <property type="protein sequence ID" value="MBB5835075.1"/>
    <property type="molecule type" value="Genomic_DNA"/>
</dbReference>
<protein>
    <submittedName>
        <fullName evidence="2">Uncharacterized protein</fullName>
    </submittedName>
</protein>
<feature type="compositionally biased region" description="Polar residues" evidence="1">
    <location>
        <begin position="2088"/>
        <end position="2111"/>
    </location>
</feature>
<feature type="compositionally biased region" description="Low complexity" evidence="1">
    <location>
        <begin position="1797"/>
        <end position="1807"/>
    </location>
</feature>
<name>A0A7W9J4Q2_9ACTN</name>
<sequence length="2391" mass="255836">MTEAPGVTSTGGHGRSRFTPAERARAALGVALGVVSPEAVALDDGRVRLSNSGELLELSAVERLDTRLEAMAGREDVTDQRLLVEAVAALGAEVDHSRGGSSPVDGATIALDQLLDLPDAAEDVQDEARTVLRNVLESNQLSTETAVRRLAAERAAERAPLVADTGRASRAIQREAELLGRPSTPPAIVRRRTETGRHRRQVGARHRKAAVPRTVGTPAAAGLTATGRPKSESKLTPAEALEALRLVKPTDLPGEITTPNDVTSRNLGLVTTAEHGAQYFRVVDEEPPGRLVAHTTVRAGSLADPHQVRIAGGVKAEQLPRIWASQIGGTLREVSAKAPTSLIDKVRARFPRFQGRQRQATAQYDQFRLVSRNWREEQLQPTPDPAKLTQLRGELEQLAKAIGRTGQPAPALPDSARALHVVPQTQTAQAPAQPNTPAHLREQVVQEMAGLEKAAKGLDSRAEFRRTTAEAATTAAADSVTKAKVEEGRNDSAGSVRGRKLRDAAQSSTRKAERHLTIAATCDDAATKAREAGQAYGVLLTKLEELEASGGKPGPEIQQLAQAATEKVSAYRTAAAATLPSPDVQHTAITSGRFPHLTKLTRELNQELARRQSTFRYTPEVLHRRLRSGTRRVLSPNGVLLTVGNNPRADAGSVIQFKVKLNPGELREVLSSPLTFDEGALAQLRQGGFSVATTTVESLGYNGGANLKTLTAAFPDSSALKGVSHIIAPGFEHAVGQSHSVTGSAQENGLSGAVEVLNGEILRYAADAPEWRWQVRGGVGEPWSQANVVDSGDPQDASQLVMGISHSYTVPPPKETVRLDDLEFDPDVDPATELERAQELPEHVASRVDGMDDLADKGIAGLRTRLGKLDRTAADQVRAMCVDDAPAALTEATRPGGFGRIIYNGGRAVAYAQLETTVVRESAELLSDSSPEHKIERIRVGFSGASGSQSFGTSSSTAATLEYGGKALSDLGTGTVDFGPTLRGARSVSRGDSLSVSDVAIHPSVQRTEETIGVKVRLEHKLTFHRLDKDEAFDVENAGDAVLRLPENEAADNDLPFPKAALVLDKDGKAQLSADGGVLTRGCAQPGEPMKLPVWMGNDQGQLRGAGAALVQKLRGADPAYKAFVRHLSDEGMVPKLDRNFQPILRGVDLQDPVVVSQLANLERVGQQLSRHRLETGYDQACQGGFVFALTQHRVRDTPQERTYRVAMTQDLENPRWLGLNRSQTAANLHIGSNTTSRSRNRSKGLPWSAKLGFSDRPGENQAGSTPSGGPSYGRSAMGRFFSWVTGTTVNGVTLTESSGPLADFRIKHTLTVTEVLPDGDTPPIVELEGSAKLSIDSEFCDRGEPQCVAIDGEVDPQLLQTATWQHLDAGDISARLTAALPAVARSDSAALHHLAGFVNVRNLNAHPEMLTTEYRTDFAVSPAPSDALQALAQRGLTPRRGSITLTTKIENLRYVGSGHPIIGDINLTLDSAGFTTGSSTGNTAGIGGGTGMTEATGDGWNGSVGVNRSGNISSSSNELAIRGVERLNIKDGQHYQFVGDLKLEAKIKAAGLAAPEKVELDTGTVMLTIPERDALKMYGDSDLDLPLEKVADAVERMQDGNLSLDRRTSTAMIRRYQRDKQGVTTGLAATHTDEKLKALLPRTAKITKPRAQPETFDQVAADAEKVAKTRAEAQLPNHYRTTMGAGLVDRDVFRDGEGNVTTMEREVSAAVAEAVPDAAGDPAVGAAIRSQLAGIRWRGHAEKVKDPTGFNLELPFGGEEPGTSAARNLRIRVRMVRTGPITIDEAPSEGKPPQPAAAGEGAAAEPEQTENALIILQGYDYTEEGRGITRSVGYGADLGAGLTDGDAGSAGLSTELTTSESVNVVDQNTHLSRALWSKTKRVEHDFRLVIEVEETPGAGAETKGKLRQTADRFRSDEKRPAPHRREASGRLTLLVPASDVNQVPLKPPEYTDHRPVVLSTQKFLRGIQLHDQNGELPNEQETIDDPDFDDALVSRVTSELGGRRWLTRAGVQLHKGIIREELNGSARRIAFERSDGTGSPWTPGLPVPGHGSRQVRLRLRADLSGLQLVSDSSEHAQVGEAHRHQVAVNTSQESTRLAPTSQNIGTSDPTTGLKAGASFGEQAKERSGDTSGNRDETNSNESGELVTVQLLVTFHVDARRQRTTRDHQTKVTHEATFENAATGVVTLSMFRHDFEAMQARMEAGQAPMQHWNPDELAKLAKRVPVRRVAASEVVTGADGSKTVAPYKPLVDALDRARKEQVEVVVTMKQQDGAQQVYRALPNGTMVGTSKDDNGYGAAFGALHPSLAMLAEGNKIDLRKLYDAKGAGERFSGTVVQALEEKGVAASALTGLDHTRSGPHNAPEEAQGAKAHAARHVAMARGKRGSGMGVQ</sequence>
<feature type="compositionally biased region" description="Basic and acidic residues" evidence="1">
    <location>
        <begin position="481"/>
        <end position="490"/>
    </location>
</feature>
<keyword evidence="3" id="KW-1185">Reference proteome</keyword>
<feature type="compositionally biased region" description="Basic and acidic residues" evidence="1">
    <location>
        <begin position="1903"/>
        <end position="1929"/>
    </location>
</feature>
<evidence type="ECO:0000313" key="2">
    <source>
        <dbReference type="EMBL" id="MBB5835075.1"/>
    </source>
</evidence>
<comment type="caution">
    <text evidence="2">The sequence shown here is derived from an EMBL/GenBank/DDBJ whole genome shotgun (WGS) entry which is preliminary data.</text>
</comment>
<feature type="compositionally biased region" description="Basic and acidic residues" evidence="1">
    <location>
        <begin position="2123"/>
        <end position="2138"/>
    </location>
</feature>
<accession>A0A7W9J4Q2</accession>
<dbReference type="RefSeq" id="WP_184794766.1">
    <property type="nucleotide sequence ID" value="NZ_JACHMY010000001.1"/>
</dbReference>
<feature type="region of interest" description="Disordered" evidence="1">
    <location>
        <begin position="480"/>
        <end position="509"/>
    </location>
</feature>
<reference evidence="2 3" key="1">
    <citation type="submission" date="2020-08" db="EMBL/GenBank/DDBJ databases">
        <title>Sequencing the genomes of 1000 actinobacteria strains.</title>
        <authorList>
            <person name="Klenk H.-P."/>
        </authorList>
    </citation>
    <scope>NUCLEOTIDE SEQUENCE [LARGE SCALE GENOMIC DNA]</scope>
    <source>
        <strain evidence="2 3">DSM 28967</strain>
    </source>
</reference>
<evidence type="ECO:0000256" key="1">
    <source>
        <dbReference type="SAM" id="MobiDB-lite"/>
    </source>
</evidence>
<feature type="region of interest" description="Disordered" evidence="1">
    <location>
        <begin position="1228"/>
        <end position="1274"/>
    </location>
</feature>
<feature type="region of interest" description="Disordered" evidence="1">
    <location>
        <begin position="2075"/>
        <end position="2145"/>
    </location>
</feature>
<feature type="region of interest" description="Disordered" evidence="1">
    <location>
        <begin position="1900"/>
        <end position="1929"/>
    </location>
</feature>
<feature type="compositionally biased region" description="Low complexity" evidence="1">
    <location>
        <begin position="2364"/>
        <end position="2380"/>
    </location>
</feature>
<feature type="region of interest" description="Disordered" evidence="1">
    <location>
        <begin position="1782"/>
        <end position="1808"/>
    </location>
</feature>
<feature type="region of interest" description="Disordered" evidence="1">
    <location>
        <begin position="2351"/>
        <end position="2391"/>
    </location>
</feature>
<evidence type="ECO:0000313" key="3">
    <source>
        <dbReference type="Proteomes" id="UP000549971"/>
    </source>
</evidence>
<proteinExistence type="predicted"/>
<organism evidence="2 3">
    <name type="scientific">Kribbella italica</name>
    <dbReference type="NCBI Taxonomy" id="1540520"/>
    <lineage>
        <taxon>Bacteria</taxon>
        <taxon>Bacillati</taxon>
        <taxon>Actinomycetota</taxon>
        <taxon>Actinomycetes</taxon>
        <taxon>Propionibacteriales</taxon>
        <taxon>Kribbellaceae</taxon>
        <taxon>Kribbella</taxon>
    </lineage>
</organism>
<gene>
    <name evidence="2" type="ORF">HDA39_001809</name>
</gene>